<dbReference type="Gene3D" id="3.30.460.10">
    <property type="entry name" value="Beta Polymerase, domain 2"/>
    <property type="match status" value="1"/>
</dbReference>
<dbReference type="Pfam" id="PF22600">
    <property type="entry name" value="MTPAP-like_central"/>
    <property type="match status" value="1"/>
</dbReference>
<dbReference type="Proteomes" id="UP000614601">
    <property type="component" value="Unassembled WGS sequence"/>
</dbReference>
<protein>
    <recommendedName>
        <fullName evidence="8">PAP-associated domain-containing protein</fullName>
    </recommendedName>
</protein>
<dbReference type="GO" id="GO:0005730">
    <property type="term" value="C:nucleolus"/>
    <property type="evidence" value="ECO:0007669"/>
    <property type="project" value="TreeGrafter"/>
</dbReference>
<keyword evidence="1" id="KW-0479">Metal-binding</keyword>
<feature type="compositionally biased region" description="Polar residues" evidence="3">
    <location>
        <begin position="555"/>
        <end position="575"/>
    </location>
</feature>
<dbReference type="GO" id="GO:1990817">
    <property type="term" value="F:poly(A) RNA polymerase activity"/>
    <property type="evidence" value="ECO:0007669"/>
    <property type="project" value="InterPro"/>
</dbReference>
<dbReference type="InterPro" id="IPR045862">
    <property type="entry name" value="Trf4-like"/>
</dbReference>
<dbReference type="InterPro" id="IPR002058">
    <property type="entry name" value="PAP_assoc"/>
</dbReference>
<dbReference type="GO" id="GO:0003729">
    <property type="term" value="F:mRNA binding"/>
    <property type="evidence" value="ECO:0007669"/>
    <property type="project" value="TreeGrafter"/>
</dbReference>
<keyword evidence="2" id="KW-0460">Magnesium</keyword>
<dbReference type="PANTHER" id="PTHR23092">
    <property type="entry name" value="POLY(A) RNA POLYMERASE"/>
    <property type="match status" value="1"/>
</dbReference>
<dbReference type="GO" id="GO:0046872">
    <property type="term" value="F:metal ion binding"/>
    <property type="evidence" value="ECO:0007669"/>
    <property type="project" value="UniProtKB-KW"/>
</dbReference>
<sequence length="575" mass="64141">MTGPRPYMNSDFTQYNAFNCNTSAFGMLVPEPEKPADTQIPSAPWMRRTAYEQSLTGLHDEIMDLSTWLQPTTEEQLMRQFSFIRAKAFLLTLYPNCLVDLYGSVATGIYLSDSDLDICVALRRGVQPDYQKIGNVFKQTGSYRDIDVRVKSAIPLVKLVDSFSNFPIDITCNVASNAAVEWVKRQIVIFPDLVRLVMVVKKMLAVYNLNEPFNGGLSSYALVILMAHYLNYNNHFLKKHKCLGLILIKFLGFYGEEFDYLNQAITFSADGTAVFTDKKSLQEKNEAFVGSSMLTIIDPMDASNDVGRGAHRMLVIKNTFLMLKRILLMSIQPKSVVHHGSAISLVVPMAPAEMAARKAVIRTSRNIMSSQHVEQPSGYPFMVNDSNGWVVPTLASHMGYQAPYAHSNRSGDSVYTTAGTPQMPNPMPSQYSLAEPMVSSSVASTTIPSNSMYDNINTFMPPITLRPSIGMPPRYMLLDGYVTAAPVTEQPRPQQNVSPEGENPSRTSDSSEDSAVEVDHPTANWERERLRNVTNVRPHGVNVTNISEGMRRMNMSDNGRGTGQNVRSKKQFYNN</sequence>
<name>A0A811JTL4_9BILA</name>
<proteinExistence type="predicted"/>
<dbReference type="Proteomes" id="UP000783686">
    <property type="component" value="Unassembled WGS sequence"/>
</dbReference>
<dbReference type="SUPFAM" id="SSF81631">
    <property type="entry name" value="PAP/OAS1 substrate-binding domain"/>
    <property type="match status" value="1"/>
</dbReference>
<dbReference type="OrthoDB" id="273917at2759"/>
<evidence type="ECO:0000259" key="4">
    <source>
        <dbReference type="Pfam" id="PF03828"/>
    </source>
</evidence>
<dbReference type="InterPro" id="IPR054708">
    <property type="entry name" value="MTPAP-like_central"/>
</dbReference>
<dbReference type="Pfam" id="PF03828">
    <property type="entry name" value="PAP_assoc"/>
    <property type="match status" value="1"/>
</dbReference>
<dbReference type="EMBL" id="CAJFCW020000001">
    <property type="protein sequence ID" value="CAG9082484.1"/>
    <property type="molecule type" value="Genomic_DNA"/>
</dbReference>
<evidence type="ECO:0008006" key="8">
    <source>
        <dbReference type="Google" id="ProtNLM"/>
    </source>
</evidence>
<dbReference type="GO" id="GO:0031123">
    <property type="term" value="P:RNA 3'-end processing"/>
    <property type="evidence" value="ECO:0007669"/>
    <property type="project" value="TreeGrafter"/>
</dbReference>
<evidence type="ECO:0000313" key="7">
    <source>
        <dbReference type="Proteomes" id="UP000614601"/>
    </source>
</evidence>
<accession>A0A811JTL4</accession>
<dbReference type="CDD" id="cd05402">
    <property type="entry name" value="NT_PAP_TUTase"/>
    <property type="match status" value="1"/>
</dbReference>
<gene>
    <name evidence="6" type="ORF">BOKJ2_LOCUS1298</name>
</gene>
<dbReference type="GO" id="GO:0043634">
    <property type="term" value="P:polyadenylation-dependent ncRNA catabolic process"/>
    <property type="evidence" value="ECO:0007669"/>
    <property type="project" value="TreeGrafter"/>
</dbReference>
<feature type="domain" description="Poly(A) RNA polymerase mitochondrial-like central palm" evidence="5">
    <location>
        <begin position="58"/>
        <end position="173"/>
    </location>
</feature>
<feature type="domain" description="PAP-associated" evidence="4">
    <location>
        <begin position="243"/>
        <end position="304"/>
    </location>
</feature>
<evidence type="ECO:0000256" key="1">
    <source>
        <dbReference type="ARBA" id="ARBA00022723"/>
    </source>
</evidence>
<feature type="region of interest" description="Disordered" evidence="3">
    <location>
        <begin position="545"/>
        <end position="575"/>
    </location>
</feature>
<reference evidence="6" key="1">
    <citation type="submission" date="2020-09" db="EMBL/GenBank/DDBJ databases">
        <authorList>
            <person name="Kikuchi T."/>
        </authorList>
    </citation>
    <scope>NUCLEOTIDE SEQUENCE</scope>
    <source>
        <strain evidence="6">SH1</strain>
    </source>
</reference>
<evidence type="ECO:0000256" key="3">
    <source>
        <dbReference type="SAM" id="MobiDB-lite"/>
    </source>
</evidence>
<keyword evidence="7" id="KW-1185">Reference proteome</keyword>
<dbReference type="AlphaFoldDB" id="A0A811JTL4"/>
<feature type="region of interest" description="Disordered" evidence="3">
    <location>
        <begin position="488"/>
        <end position="524"/>
    </location>
</feature>
<organism evidence="6 7">
    <name type="scientific">Bursaphelenchus okinawaensis</name>
    <dbReference type="NCBI Taxonomy" id="465554"/>
    <lineage>
        <taxon>Eukaryota</taxon>
        <taxon>Metazoa</taxon>
        <taxon>Ecdysozoa</taxon>
        <taxon>Nematoda</taxon>
        <taxon>Chromadorea</taxon>
        <taxon>Rhabditida</taxon>
        <taxon>Tylenchina</taxon>
        <taxon>Tylenchomorpha</taxon>
        <taxon>Aphelenchoidea</taxon>
        <taxon>Aphelenchoididae</taxon>
        <taxon>Bursaphelenchus</taxon>
    </lineage>
</organism>
<dbReference type="InterPro" id="IPR043519">
    <property type="entry name" value="NT_sf"/>
</dbReference>
<evidence type="ECO:0000313" key="6">
    <source>
        <dbReference type="EMBL" id="CAD5206614.1"/>
    </source>
</evidence>
<dbReference type="PANTHER" id="PTHR23092:SF15">
    <property type="entry name" value="INACTIVE NON-CANONICAL POLY(A) RNA POLYMERASE PROTEIN TRF4-2-RELATED"/>
    <property type="match status" value="1"/>
</dbReference>
<dbReference type="Gene3D" id="1.10.1410.10">
    <property type="match status" value="1"/>
</dbReference>
<dbReference type="GO" id="GO:0031499">
    <property type="term" value="C:TRAMP complex"/>
    <property type="evidence" value="ECO:0007669"/>
    <property type="project" value="TreeGrafter"/>
</dbReference>
<evidence type="ECO:0000256" key="2">
    <source>
        <dbReference type="ARBA" id="ARBA00022842"/>
    </source>
</evidence>
<comment type="caution">
    <text evidence="6">The sequence shown here is derived from an EMBL/GenBank/DDBJ whole genome shotgun (WGS) entry which is preliminary data.</text>
</comment>
<dbReference type="SUPFAM" id="SSF81301">
    <property type="entry name" value="Nucleotidyltransferase"/>
    <property type="match status" value="1"/>
</dbReference>
<evidence type="ECO:0000259" key="5">
    <source>
        <dbReference type="Pfam" id="PF22600"/>
    </source>
</evidence>
<dbReference type="EMBL" id="CAJFDH010000001">
    <property type="protein sequence ID" value="CAD5206614.1"/>
    <property type="molecule type" value="Genomic_DNA"/>
</dbReference>